<dbReference type="Pfam" id="PF25434">
    <property type="entry name" value="NUCB1_N"/>
    <property type="match status" value="1"/>
</dbReference>
<dbReference type="InterPro" id="IPR040250">
    <property type="entry name" value="Nucleobindin"/>
</dbReference>
<keyword evidence="11 21" id="KW-0732">Signal</keyword>
<protein>
    <recommendedName>
        <fullName evidence="5">Nucleobindin-1</fullName>
    </recommendedName>
</protein>
<evidence type="ECO:0000259" key="22">
    <source>
        <dbReference type="PROSITE" id="PS50222"/>
    </source>
</evidence>
<keyword evidence="9" id="KW-0344">Guanine-nucleotide releasing factor</keyword>
<keyword evidence="7" id="KW-0964">Secreted</keyword>
<gene>
    <name evidence="23" type="primary">NUCB1</name>
</gene>
<dbReference type="Ensembl" id="ENSSTOT00000005956.3">
    <property type="protein sequence ID" value="ENSSTOP00000005328.3"/>
    <property type="gene ID" value="ENSSTOG00000005953.3"/>
</dbReference>
<evidence type="ECO:0000256" key="1">
    <source>
        <dbReference type="ARBA" id="ARBA00004306"/>
    </source>
</evidence>
<comment type="subunit">
    <text evidence="19">Interacts (via GBA motif) with guanine nucleotide-binding protein G(i) alpha subunits GNAI1, GNAI2 and GNAI3 with higher affinity for GNAI1 and GNAI3 than for GNAI2. Preferentially interacts with inactive rather than active GNAI3. Interaction with GNAI3 is inhibited when NUCB1 binds calcium, probably due to a conformational change which renders the GBA motif inaccessible.</text>
</comment>
<comment type="similarity">
    <text evidence="4">Belongs to the nucleobindin family.</text>
</comment>
<feature type="domain" description="EF-hand" evidence="22">
    <location>
        <begin position="186"/>
        <end position="221"/>
    </location>
</feature>
<keyword evidence="17" id="KW-0472">Membrane</keyword>
<dbReference type="STRING" id="43179.ENSSTOP00000005328"/>
<dbReference type="GO" id="GO:0005794">
    <property type="term" value="C:Golgi apparatus"/>
    <property type="evidence" value="ECO:0007669"/>
    <property type="project" value="UniProtKB-SubCell"/>
</dbReference>
<keyword evidence="10" id="KW-0479">Metal-binding</keyword>
<dbReference type="SUPFAM" id="SSF47473">
    <property type="entry name" value="EF-hand"/>
    <property type="match status" value="1"/>
</dbReference>
<evidence type="ECO:0000256" key="11">
    <source>
        <dbReference type="ARBA" id="ARBA00022729"/>
    </source>
</evidence>
<dbReference type="InterPro" id="IPR057576">
    <property type="entry name" value="NUCB1_N"/>
</dbReference>
<dbReference type="AlphaFoldDB" id="I3M706"/>
<dbReference type="PROSITE" id="PS50222">
    <property type="entry name" value="EF_HAND_2"/>
    <property type="match status" value="1"/>
</dbReference>
<dbReference type="GO" id="GO:0005793">
    <property type="term" value="C:endoplasmic reticulum-Golgi intermediate compartment"/>
    <property type="evidence" value="ECO:0007669"/>
    <property type="project" value="Ensembl"/>
</dbReference>
<feature type="signal peptide" evidence="21">
    <location>
        <begin position="1"/>
        <end position="25"/>
    </location>
</feature>
<proteinExistence type="inferred from homology"/>
<evidence type="ECO:0000256" key="2">
    <source>
        <dbReference type="ARBA" id="ARBA00004496"/>
    </source>
</evidence>
<dbReference type="FunCoup" id="I3M706">
    <property type="interactions" value="2542"/>
</dbReference>
<dbReference type="GO" id="GO:0003677">
    <property type="term" value="F:DNA binding"/>
    <property type="evidence" value="ECO:0007669"/>
    <property type="project" value="UniProtKB-KW"/>
</dbReference>
<evidence type="ECO:0000256" key="4">
    <source>
        <dbReference type="ARBA" id="ARBA00008063"/>
    </source>
</evidence>
<dbReference type="PROSITE" id="PS00018">
    <property type="entry name" value="EF_HAND_1"/>
    <property type="match status" value="2"/>
</dbReference>
<keyword evidence="13" id="KW-0106">Calcium</keyword>
<dbReference type="EMBL" id="AGTP01089680">
    <property type="status" value="NOT_ANNOTATED_CDS"/>
    <property type="molecule type" value="Genomic_DNA"/>
</dbReference>
<dbReference type="PANTHER" id="PTHR19237">
    <property type="entry name" value="NUCLEOBINDIN"/>
    <property type="match status" value="1"/>
</dbReference>
<dbReference type="FunFam" id="1.10.238.10:FF:000045">
    <property type="entry name" value="Nucleobindin 2"/>
    <property type="match status" value="1"/>
</dbReference>
<evidence type="ECO:0000256" key="17">
    <source>
        <dbReference type="ARBA" id="ARBA00023136"/>
    </source>
</evidence>
<evidence type="ECO:0000256" key="15">
    <source>
        <dbReference type="ARBA" id="ARBA00023054"/>
    </source>
</evidence>
<evidence type="ECO:0000256" key="21">
    <source>
        <dbReference type="SAM" id="SignalP"/>
    </source>
</evidence>
<dbReference type="PANTHER" id="PTHR19237:SF21">
    <property type="entry name" value="NUCLEOBINDIN-1"/>
    <property type="match status" value="1"/>
</dbReference>
<evidence type="ECO:0000313" key="24">
    <source>
        <dbReference type="Proteomes" id="UP000005215"/>
    </source>
</evidence>
<comment type="function">
    <text evidence="18">Major calcium-binding protein of the Golgi which may have a role in calcium homeostasis. Acts as a non-receptor guanine nucleotide exchange factor which binds to and activates alpha subunits of guanine nucleotide-binding proteins (G proteins).</text>
</comment>
<evidence type="ECO:0000256" key="13">
    <source>
        <dbReference type="ARBA" id="ARBA00022837"/>
    </source>
</evidence>
<evidence type="ECO:0000256" key="12">
    <source>
        <dbReference type="ARBA" id="ARBA00022737"/>
    </source>
</evidence>
<name>I3M706_ICTTR</name>
<dbReference type="GO" id="GO:0005085">
    <property type="term" value="F:guanyl-nucleotide exchange factor activity"/>
    <property type="evidence" value="ECO:0007669"/>
    <property type="project" value="UniProtKB-KW"/>
</dbReference>
<accession>I3M706</accession>
<dbReference type="InterPro" id="IPR011992">
    <property type="entry name" value="EF-hand-dom_pair"/>
</dbReference>
<dbReference type="Proteomes" id="UP000005215">
    <property type="component" value="Unassembled WGS sequence"/>
</dbReference>
<reference evidence="23" key="2">
    <citation type="submission" date="2025-08" db="UniProtKB">
        <authorList>
            <consortium name="Ensembl"/>
        </authorList>
    </citation>
    <scope>IDENTIFICATION</scope>
</reference>
<dbReference type="InParanoid" id="I3M706"/>
<dbReference type="HOGENOM" id="CLU_031153_1_0_1"/>
<keyword evidence="16" id="KW-0238">DNA-binding</keyword>
<keyword evidence="12" id="KW-0677">Repeat</keyword>
<dbReference type="GO" id="GO:0005509">
    <property type="term" value="F:calcium ion binding"/>
    <property type="evidence" value="ECO:0007669"/>
    <property type="project" value="InterPro"/>
</dbReference>
<dbReference type="EMBL" id="AGTP01089681">
    <property type="status" value="NOT_ANNOTATED_CDS"/>
    <property type="molecule type" value="Genomic_DNA"/>
</dbReference>
<evidence type="ECO:0000256" key="9">
    <source>
        <dbReference type="ARBA" id="ARBA00022658"/>
    </source>
</evidence>
<dbReference type="EMBL" id="AGTP01089682">
    <property type="status" value="NOT_ANNOTATED_CDS"/>
    <property type="molecule type" value="Genomic_DNA"/>
</dbReference>
<organism evidence="23 24">
    <name type="scientific">Ictidomys tridecemlineatus</name>
    <name type="common">Thirteen-lined ground squirrel</name>
    <name type="synonym">Spermophilus tridecemlineatus</name>
    <dbReference type="NCBI Taxonomy" id="43179"/>
    <lineage>
        <taxon>Eukaryota</taxon>
        <taxon>Metazoa</taxon>
        <taxon>Chordata</taxon>
        <taxon>Craniata</taxon>
        <taxon>Vertebrata</taxon>
        <taxon>Euteleostomi</taxon>
        <taxon>Mammalia</taxon>
        <taxon>Eutheria</taxon>
        <taxon>Euarchontoglires</taxon>
        <taxon>Glires</taxon>
        <taxon>Rodentia</taxon>
        <taxon>Sciuromorpha</taxon>
        <taxon>Sciuridae</taxon>
        <taxon>Xerinae</taxon>
        <taxon>Marmotini</taxon>
        <taxon>Ictidomys</taxon>
    </lineage>
</organism>
<evidence type="ECO:0000256" key="8">
    <source>
        <dbReference type="ARBA" id="ARBA00022553"/>
    </source>
</evidence>
<evidence type="ECO:0000256" key="20">
    <source>
        <dbReference type="SAM" id="MobiDB-lite"/>
    </source>
</evidence>
<dbReference type="EMBL" id="AGTP01089679">
    <property type="status" value="NOT_ANNOTATED_CDS"/>
    <property type="molecule type" value="Genomic_DNA"/>
</dbReference>
<evidence type="ECO:0000256" key="16">
    <source>
        <dbReference type="ARBA" id="ARBA00023125"/>
    </source>
</evidence>
<evidence type="ECO:0000256" key="7">
    <source>
        <dbReference type="ARBA" id="ARBA00022525"/>
    </source>
</evidence>
<evidence type="ECO:0000256" key="6">
    <source>
        <dbReference type="ARBA" id="ARBA00022490"/>
    </source>
</evidence>
<dbReference type="Gene3D" id="1.10.238.10">
    <property type="entry name" value="EF-hand"/>
    <property type="match status" value="1"/>
</dbReference>
<keyword evidence="8" id="KW-0597">Phosphoprotein</keyword>
<evidence type="ECO:0000313" key="23">
    <source>
        <dbReference type="Ensembl" id="ENSSTOP00000005328.3"/>
    </source>
</evidence>
<dbReference type="GO" id="GO:0070062">
    <property type="term" value="C:extracellular exosome"/>
    <property type="evidence" value="ECO:0007669"/>
    <property type="project" value="TreeGrafter"/>
</dbReference>
<keyword evidence="24" id="KW-1185">Reference proteome</keyword>
<feature type="chain" id="PRO_5012361753" description="Nucleobindin-1" evidence="21">
    <location>
        <begin position="26"/>
        <end position="408"/>
    </location>
</feature>
<dbReference type="EMBL" id="AGTP01089678">
    <property type="status" value="NOT_ANNOTATED_CDS"/>
    <property type="molecule type" value="Genomic_DNA"/>
</dbReference>
<keyword evidence="14" id="KW-0333">Golgi apparatus</keyword>
<keyword evidence="15" id="KW-0175">Coiled coil</keyword>
<reference evidence="23" key="3">
    <citation type="submission" date="2025-09" db="UniProtKB">
        <authorList>
            <consortium name="Ensembl"/>
        </authorList>
    </citation>
    <scope>IDENTIFICATION</scope>
</reference>
<evidence type="ECO:0000256" key="3">
    <source>
        <dbReference type="ARBA" id="ARBA00004613"/>
    </source>
</evidence>
<sequence>MPPTWPHGVLFLLPSLLLLLRAVLAVPLERGVPEKESPATESPDTGLYYHRYLQEVINVLETDGHFREKLQAANAEDIKVRGEGSVLVEQHWAPQGPWDVQVDHLNLLKQFEHLDPQNQHTFEARDLELLIQTVRRGRAEGHVGKSLPGTHEALVLAHELLPVPSPPQGSQAQLKEVWEELDGLDPNRFNPKTFFILHDINSDGVLDEQELEALFTKELEKVYDPKNEEDDMREMEEERLRMREHVMKHVDTNQDRLVTLEEFLASTQRKEYGDTGEGWETVEMHPAYTEEELRRFEEELAAREAELNAKAQRLSQEAEALGRSQGHLEAQKRELQQAILHMEQRKQEQEARNTPPASPEGELKFHPDTGDVPVPAPAGDQKDVDTSEKKVPGQPPEEGPQHSWSALD</sequence>
<evidence type="ECO:0000256" key="5">
    <source>
        <dbReference type="ARBA" id="ARBA00020408"/>
    </source>
</evidence>
<dbReference type="GeneTree" id="ENSGT00390000001927"/>
<evidence type="ECO:0000256" key="10">
    <source>
        <dbReference type="ARBA" id="ARBA00022723"/>
    </source>
</evidence>
<evidence type="ECO:0000256" key="19">
    <source>
        <dbReference type="ARBA" id="ARBA00046684"/>
    </source>
</evidence>
<keyword evidence="6" id="KW-0963">Cytoplasm</keyword>
<feature type="compositionally biased region" description="Basic and acidic residues" evidence="20">
    <location>
        <begin position="380"/>
        <end position="391"/>
    </location>
</feature>
<dbReference type="InterPro" id="IPR018247">
    <property type="entry name" value="EF_Hand_1_Ca_BS"/>
</dbReference>
<reference evidence="24" key="1">
    <citation type="submission" date="2011-11" db="EMBL/GenBank/DDBJ databases">
        <title>The Draft Genome of Spermophilus tridecemlineatus.</title>
        <authorList>
            <consortium name="The Broad Institute Genome Assembly &amp; Analysis Group"/>
            <consortium name="Computational R&amp;D Group"/>
            <consortium name="and Sequencing Platform"/>
            <person name="Di Palma F."/>
            <person name="Alfoldi J."/>
            <person name="Johnson J."/>
            <person name="Berlin A."/>
            <person name="Gnerre S."/>
            <person name="Jaffe D."/>
            <person name="MacCallum I."/>
            <person name="Young S."/>
            <person name="Walker B.J."/>
            <person name="Lindblad-Toh K."/>
        </authorList>
    </citation>
    <scope>NUCLEOTIDE SEQUENCE [LARGE SCALE GENOMIC DNA]</scope>
</reference>
<dbReference type="EMBL" id="AGTP01089683">
    <property type="status" value="NOT_ANNOTATED_CDS"/>
    <property type="molecule type" value="Genomic_DNA"/>
</dbReference>
<evidence type="ECO:0000256" key="18">
    <source>
        <dbReference type="ARBA" id="ARBA00045400"/>
    </source>
</evidence>
<feature type="region of interest" description="Disordered" evidence="20">
    <location>
        <begin position="343"/>
        <end position="408"/>
    </location>
</feature>
<evidence type="ECO:0000256" key="14">
    <source>
        <dbReference type="ARBA" id="ARBA00023034"/>
    </source>
</evidence>
<dbReference type="InterPro" id="IPR002048">
    <property type="entry name" value="EF_hand_dom"/>
</dbReference>
<comment type="subcellular location">
    <subcellularLocation>
        <location evidence="2">Cytoplasm</location>
    </subcellularLocation>
    <subcellularLocation>
        <location evidence="1">Golgi apparatus</location>
        <location evidence="1">cis-Golgi network membrane</location>
        <topology evidence="1">Peripheral membrane protein</topology>
        <orientation evidence="1">Lumenal side</orientation>
    </subcellularLocation>
    <subcellularLocation>
        <location evidence="3">Secreted</location>
    </subcellularLocation>
</comment>